<dbReference type="InterPro" id="IPR025269">
    <property type="entry name" value="SAM-like_dom"/>
</dbReference>
<dbReference type="InterPro" id="IPR050090">
    <property type="entry name" value="Tyrosine_recombinase_XerCD"/>
</dbReference>
<evidence type="ECO:0000256" key="3">
    <source>
        <dbReference type="ARBA" id="ARBA00022679"/>
    </source>
</evidence>
<evidence type="ECO:0000259" key="10">
    <source>
        <dbReference type="PROSITE" id="PS51900"/>
    </source>
</evidence>
<reference evidence="11" key="1">
    <citation type="journal article" date="2021" name="Proc. Natl. Acad. Sci. U.S.A.">
        <title>A Catalog of Tens of Thousands of Viruses from Human Metagenomes Reveals Hidden Associations with Chronic Diseases.</title>
        <authorList>
            <person name="Tisza M.J."/>
            <person name="Buck C.B."/>
        </authorList>
    </citation>
    <scope>NUCLEOTIDE SEQUENCE</scope>
    <source>
        <strain evidence="11">CtC6Q17</strain>
    </source>
</reference>
<dbReference type="InterPro" id="IPR013762">
    <property type="entry name" value="Integrase-like_cat_sf"/>
</dbReference>
<evidence type="ECO:0000256" key="2">
    <source>
        <dbReference type="ARBA" id="ARBA00016082"/>
    </source>
</evidence>
<dbReference type="GO" id="GO:0044826">
    <property type="term" value="P:viral genome integration into host DNA"/>
    <property type="evidence" value="ECO:0007669"/>
    <property type="project" value="UniProtKB-KW"/>
</dbReference>
<dbReference type="InterPro" id="IPR011010">
    <property type="entry name" value="DNA_brk_join_enz"/>
</dbReference>
<dbReference type="InterPro" id="IPR010998">
    <property type="entry name" value="Integrase_recombinase_N"/>
</dbReference>
<keyword evidence="6" id="KW-0233">DNA recombination</keyword>
<comment type="similarity">
    <text evidence="1">Belongs to the 'phage' integrase family.</text>
</comment>
<evidence type="ECO:0000313" key="11">
    <source>
        <dbReference type="EMBL" id="DAE25686.1"/>
    </source>
</evidence>
<keyword evidence="4" id="KW-0378">Hydrolase</keyword>
<name>A0A8S5R2G9_9CAUD</name>
<keyword evidence="7" id="KW-0229">DNA integration</keyword>
<keyword evidence="7" id="KW-1179">Viral genome integration</keyword>
<dbReference type="SUPFAM" id="SSF56349">
    <property type="entry name" value="DNA breaking-rejoining enzymes"/>
    <property type="match status" value="1"/>
</dbReference>
<dbReference type="GO" id="GO:0075713">
    <property type="term" value="P:establishment of integrated proviral latency"/>
    <property type="evidence" value="ECO:0007669"/>
    <property type="project" value="UniProtKB-KW"/>
</dbReference>
<dbReference type="GO" id="GO:0016740">
    <property type="term" value="F:transferase activity"/>
    <property type="evidence" value="ECO:0007669"/>
    <property type="project" value="UniProtKB-KW"/>
</dbReference>
<dbReference type="InterPro" id="IPR002104">
    <property type="entry name" value="Integrase_catalytic"/>
</dbReference>
<dbReference type="Pfam" id="PF00589">
    <property type="entry name" value="Phage_integrase"/>
    <property type="match status" value="1"/>
</dbReference>
<dbReference type="CDD" id="cd00397">
    <property type="entry name" value="DNA_BRE_C"/>
    <property type="match status" value="1"/>
</dbReference>
<organism evidence="11">
    <name type="scientific">Siphoviridae sp. ctC6Q17</name>
    <dbReference type="NCBI Taxonomy" id="2827271"/>
    <lineage>
        <taxon>Viruses</taxon>
        <taxon>Duplodnaviria</taxon>
        <taxon>Heunggongvirae</taxon>
        <taxon>Uroviricota</taxon>
        <taxon>Caudoviricetes</taxon>
    </lineage>
</organism>
<feature type="domain" description="Core-binding (CB)" evidence="10">
    <location>
        <begin position="67"/>
        <end position="153"/>
    </location>
</feature>
<dbReference type="InterPro" id="IPR044068">
    <property type="entry name" value="CB"/>
</dbReference>
<evidence type="ECO:0000259" key="9">
    <source>
        <dbReference type="PROSITE" id="PS51898"/>
    </source>
</evidence>
<dbReference type="PROSITE" id="PS51900">
    <property type="entry name" value="CB"/>
    <property type="match status" value="1"/>
</dbReference>
<keyword evidence="5 8" id="KW-0238">DNA-binding</keyword>
<evidence type="ECO:0000256" key="7">
    <source>
        <dbReference type="ARBA" id="ARBA00023195"/>
    </source>
</evidence>
<protein>
    <recommendedName>
        <fullName evidence="2">Integrase</fullName>
    </recommendedName>
</protein>
<evidence type="ECO:0000256" key="6">
    <source>
        <dbReference type="ARBA" id="ARBA00023172"/>
    </source>
</evidence>
<dbReference type="Pfam" id="PF13102">
    <property type="entry name" value="Phage_int_SAM_5"/>
    <property type="match status" value="1"/>
</dbReference>
<dbReference type="EMBL" id="BK015800">
    <property type="protein sequence ID" value="DAE25686.1"/>
    <property type="molecule type" value="Genomic_DNA"/>
</dbReference>
<dbReference type="PROSITE" id="PS51898">
    <property type="entry name" value="TYR_RECOMBINASE"/>
    <property type="match status" value="1"/>
</dbReference>
<proteinExistence type="inferred from homology"/>
<evidence type="ECO:0000256" key="4">
    <source>
        <dbReference type="ARBA" id="ARBA00022801"/>
    </source>
</evidence>
<feature type="domain" description="Tyr recombinase" evidence="9">
    <location>
        <begin position="175"/>
        <end position="379"/>
    </location>
</feature>
<dbReference type="PANTHER" id="PTHR30349:SF41">
    <property type="entry name" value="INTEGRASE_RECOMBINASE PROTEIN MJ0367-RELATED"/>
    <property type="match status" value="1"/>
</dbReference>
<dbReference type="GO" id="GO:0016787">
    <property type="term" value="F:hydrolase activity"/>
    <property type="evidence" value="ECO:0007669"/>
    <property type="project" value="UniProtKB-KW"/>
</dbReference>
<evidence type="ECO:0000256" key="8">
    <source>
        <dbReference type="PROSITE-ProRule" id="PRU01248"/>
    </source>
</evidence>
<dbReference type="GO" id="GO:0015074">
    <property type="term" value="P:DNA integration"/>
    <property type="evidence" value="ECO:0007669"/>
    <property type="project" value="InterPro"/>
</dbReference>
<accession>A0A8S5R2G9</accession>
<dbReference type="Gene3D" id="1.10.150.130">
    <property type="match status" value="1"/>
</dbReference>
<evidence type="ECO:0000256" key="1">
    <source>
        <dbReference type="ARBA" id="ARBA00008857"/>
    </source>
</evidence>
<dbReference type="PANTHER" id="PTHR30349">
    <property type="entry name" value="PHAGE INTEGRASE-RELATED"/>
    <property type="match status" value="1"/>
</dbReference>
<keyword evidence="3" id="KW-0808">Transferase</keyword>
<dbReference type="GO" id="GO:0003677">
    <property type="term" value="F:DNA binding"/>
    <property type="evidence" value="ECO:0007669"/>
    <property type="project" value="UniProtKB-UniRule"/>
</dbReference>
<sequence length="386" mass="44773">MKYSKTKYLNIYTYETKKGKRYYVRRNFKLNGKKKEATASNLKTIAEARHALAEIENKIASGDYDQKKNITVNDYWQIYSENRIKTGRWAPDTVSGKKSLYNKYFAKRYRNMKLRDVDRLEYENYMTALLKKKARSSVRQINSIFKAMLNDAVANDYLDKNPIFKIYIGESKIAPKNKIISLDEFREWDACAKKILSDYEYAMVRLTYFGPRRSEVFGIKLGSLQLLGTRFKIHLDESRTFLRPNGKGMKTKSSERYMVVDEETTQLLHKVIKTSRKLARKAGRILSKDDFLFLDGGEKSPKTIGRPIPCSRIYLIFGKVNEACDMHVTPHMMRHFFATQGQIAGVPVEHMAAALGHSTSYMTQKYTHIKDEVASEVTDSFLRAIR</sequence>
<dbReference type="GO" id="GO:0006310">
    <property type="term" value="P:DNA recombination"/>
    <property type="evidence" value="ECO:0007669"/>
    <property type="project" value="UniProtKB-KW"/>
</dbReference>
<keyword evidence="7" id="KW-1160">Virus entry into host cell</keyword>
<evidence type="ECO:0000256" key="5">
    <source>
        <dbReference type="ARBA" id="ARBA00023125"/>
    </source>
</evidence>
<dbReference type="Gene3D" id="1.10.443.10">
    <property type="entry name" value="Intergrase catalytic core"/>
    <property type="match status" value="1"/>
</dbReference>